<dbReference type="EMBL" id="JF937105">
    <property type="protein sequence ID" value="AEK09958.1"/>
    <property type="molecule type" value="Genomic_DNA"/>
</dbReference>
<dbReference type="KEGG" id="vg:40080958"/>
<evidence type="ECO:0000313" key="1">
    <source>
        <dbReference type="EMBL" id="AEK09958.1"/>
    </source>
</evidence>
<keyword evidence="2" id="KW-1185">Reference proteome</keyword>
<organism evidence="1 2">
    <name type="scientific">Mycobacterium phage Rey</name>
    <dbReference type="NCBI Taxonomy" id="1034115"/>
    <lineage>
        <taxon>Viruses</taxon>
        <taxon>Duplodnaviria</taxon>
        <taxon>Heunggongvirae</taxon>
        <taxon>Uroviricota</taxon>
        <taxon>Caudoviricetes</taxon>
        <taxon>Vilmaviridae</taxon>
        <taxon>Mclasvirinae</taxon>
        <taxon>Reyvirus</taxon>
        <taxon>Reyvirus rey</taxon>
    </lineage>
</organism>
<gene>
    <name evidence="1" type="primary">46</name>
    <name evidence="1" type="ORF">PBI_REY_46</name>
</gene>
<sequence>MSGTIQYAGGETRETVHCYGCPTKKRPLKWYEFWKAWLCPKCMEARVEASCRQLESDLL</sequence>
<reference evidence="1 2" key="1">
    <citation type="journal article" date="2011" name="PLoS ONE">
        <title>Cluster K Mycobacteriophages: Insights into the Evolutionary Origins of Mycobacteriophage TM4.</title>
        <authorList>
            <person name="Pope W.H."/>
            <person name="Ferreira C.M."/>
            <person name="Jacobs-Sera D."/>
            <person name="Benjamin R.C."/>
            <person name="Davis A.J."/>
            <person name="Dejong R.J."/>
            <person name="Elgin S.C."/>
            <person name="Guilfoile F.R."/>
            <person name="Forsyth M.H."/>
            <person name="Harris A.D."/>
            <person name="Harvey S.E."/>
            <person name="Hughes L.E."/>
            <person name="Hynes P.M."/>
            <person name="Jackson A.S."/>
            <person name="Jalal M.D."/>
            <person name="Macmurray E.A."/>
            <person name="Manley C.M."/>
            <person name="McDonough M.J."/>
            <person name="Mosier J.L."/>
            <person name="Osterbann L.J."/>
            <person name="Rabinowitz H.S."/>
            <person name="Rhyan C.N."/>
            <person name="Russell D.A."/>
            <person name="Saha M.S."/>
            <person name="Shaffer C.D."/>
            <person name="Simon S.E."/>
            <person name="Sims E.F."/>
            <person name="Tovar I.G."/>
            <person name="Weisser E.G."/>
            <person name="Wertz J.T."/>
            <person name="Weston-Hafer K.A."/>
            <person name="Williamson K.E."/>
            <person name="Zhang B."/>
            <person name="Cresawn S.G."/>
            <person name="Jain P."/>
            <person name="Piuri M."/>
            <person name="Jacobs W.R.Jr."/>
            <person name="Hendrix R.W."/>
            <person name="Hatfull G.F."/>
        </authorList>
    </citation>
    <scope>NUCLEOTIDE SEQUENCE [LARGE SCALE GENOMIC DNA]</scope>
    <source>
        <strain evidence="1">Rey</strain>
    </source>
</reference>
<dbReference type="Proteomes" id="UP000008418">
    <property type="component" value="Segment"/>
</dbReference>
<protein>
    <submittedName>
        <fullName evidence="1">Uncharacterized protein</fullName>
    </submittedName>
</protein>
<evidence type="ECO:0000313" key="2">
    <source>
        <dbReference type="Proteomes" id="UP000008418"/>
    </source>
</evidence>
<accession>G1D5A8</accession>
<dbReference type="GeneID" id="40080958"/>
<name>G1D5A8_9CAUD</name>
<proteinExistence type="predicted"/>
<dbReference type="RefSeq" id="YP_009605036.1">
    <property type="nucleotide sequence ID" value="NC_041971.1"/>
</dbReference>